<dbReference type="PRINTS" id="PR00111">
    <property type="entry name" value="ABHYDROLASE"/>
</dbReference>
<evidence type="ECO:0000313" key="2">
    <source>
        <dbReference type="EMBL" id="OUP51464.1"/>
    </source>
</evidence>
<evidence type="ECO:0000259" key="1">
    <source>
        <dbReference type="Pfam" id="PF00561"/>
    </source>
</evidence>
<dbReference type="EMBL" id="NFKK01000022">
    <property type="protein sequence ID" value="OUP51464.1"/>
    <property type="molecule type" value="Genomic_DNA"/>
</dbReference>
<dbReference type="Gene3D" id="3.40.50.1820">
    <property type="entry name" value="alpha/beta hydrolase"/>
    <property type="match status" value="1"/>
</dbReference>
<reference evidence="3" key="1">
    <citation type="submission" date="2017-04" db="EMBL/GenBank/DDBJ databases">
        <title>Function of individual gut microbiota members based on whole genome sequencing of pure cultures obtained from chicken caecum.</title>
        <authorList>
            <person name="Medvecky M."/>
            <person name="Cejkova D."/>
            <person name="Polansky O."/>
            <person name="Karasova D."/>
            <person name="Kubasova T."/>
            <person name="Cizek A."/>
            <person name="Rychlik I."/>
        </authorList>
    </citation>
    <scope>NUCLEOTIDE SEQUENCE [LARGE SCALE GENOMIC DNA]</scope>
    <source>
        <strain evidence="3">An180</strain>
    </source>
</reference>
<feature type="domain" description="AB hydrolase-1" evidence="1">
    <location>
        <begin position="29"/>
        <end position="129"/>
    </location>
</feature>
<dbReference type="PANTHER" id="PTHR43433">
    <property type="entry name" value="HYDROLASE, ALPHA/BETA FOLD FAMILY PROTEIN"/>
    <property type="match status" value="1"/>
</dbReference>
<dbReference type="PANTHER" id="PTHR43433:SF5">
    <property type="entry name" value="AB HYDROLASE-1 DOMAIN-CONTAINING PROTEIN"/>
    <property type="match status" value="1"/>
</dbReference>
<dbReference type="Pfam" id="PF00561">
    <property type="entry name" value="Abhydrolase_1"/>
    <property type="match status" value="1"/>
</dbReference>
<evidence type="ECO:0000313" key="3">
    <source>
        <dbReference type="Proteomes" id="UP000195897"/>
    </source>
</evidence>
<dbReference type="Proteomes" id="UP000195897">
    <property type="component" value="Unassembled WGS sequence"/>
</dbReference>
<dbReference type="InterPro" id="IPR000073">
    <property type="entry name" value="AB_hydrolase_1"/>
</dbReference>
<comment type="caution">
    <text evidence="2">The sequence shown here is derived from an EMBL/GenBank/DDBJ whole genome shotgun (WGS) entry which is preliminary data.</text>
</comment>
<dbReference type="RefSeq" id="WP_087374507.1">
    <property type="nucleotide sequence ID" value="NZ_NFKK01000022.1"/>
</dbReference>
<gene>
    <name evidence="2" type="ORF">B5F17_13110</name>
</gene>
<accession>A0A1Y4L3Z0</accession>
<protein>
    <recommendedName>
        <fullName evidence="1">AB hydrolase-1 domain-containing protein</fullName>
    </recommendedName>
</protein>
<name>A0A1Y4L3Z0_9FIRM</name>
<proteinExistence type="predicted"/>
<dbReference type="InterPro" id="IPR050471">
    <property type="entry name" value="AB_hydrolase"/>
</dbReference>
<dbReference type="AlphaFoldDB" id="A0A1Y4L3Z0"/>
<dbReference type="SUPFAM" id="SSF53474">
    <property type="entry name" value="alpha/beta-Hydrolases"/>
    <property type="match status" value="1"/>
</dbReference>
<dbReference type="GO" id="GO:0046503">
    <property type="term" value="P:glycerolipid catabolic process"/>
    <property type="evidence" value="ECO:0007669"/>
    <property type="project" value="TreeGrafter"/>
</dbReference>
<organism evidence="2 3">
    <name type="scientific">Butyricicoccus pullicaecorum</name>
    <dbReference type="NCBI Taxonomy" id="501571"/>
    <lineage>
        <taxon>Bacteria</taxon>
        <taxon>Bacillati</taxon>
        <taxon>Bacillota</taxon>
        <taxon>Clostridia</taxon>
        <taxon>Eubacteriales</taxon>
        <taxon>Butyricicoccaceae</taxon>
        <taxon>Butyricicoccus</taxon>
    </lineage>
</organism>
<dbReference type="InterPro" id="IPR029058">
    <property type="entry name" value="AB_hydrolase_fold"/>
</dbReference>
<sequence length="262" mass="29375">MQNSIQFDAHYIDCGDACIAYYTFGQGEPLVLLHGNGEGSEYFAKCIPYLSRFYRVIAVDSRGHGKSERGEGKLNFDRMAEDLRMVFDGLGLEKAHVLGFSDGGNLAIKFTLLYPQRVDKLILNGANVSMLRGVVPWVQLPVYPAVGLLTALSPLGQEWKNKRDVLALMAHGYGVRLRDLQLIDQQTLVIVGDHDMILESHTRAMVRQLPRVQMAVLQGSHFIAAESPARFSLNCLRFLRGEPMPDEVAAEWFVEDEKANHR</sequence>
<dbReference type="GO" id="GO:0004806">
    <property type="term" value="F:triacylglycerol lipase activity"/>
    <property type="evidence" value="ECO:0007669"/>
    <property type="project" value="TreeGrafter"/>
</dbReference>